<dbReference type="Gene3D" id="1.10.10.60">
    <property type="entry name" value="Homeodomain-like"/>
    <property type="match status" value="1"/>
</dbReference>
<feature type="coiled-coil region" evidence="5">
    <location>
        <begin position="127"/>
        <end position="172"/>
    </location>
</feature>
<dbReference type="GO" id="GO:0006355">
    <property type="term" value="P:regulation of DNA-templated transcription"/>
    <property type="evidence" value="ECO:0007669"/>
    <property type="project" value="InterPro"/>
</dbReference>
<evidence type="ECO:0000256" key="2">
    <source>
        <dbReference type="ARBA" id="ARBA00022840"/>
    </source>
</evidence>
<dbReference type="SUPFAM" id="SSF55785">
    <property type="entry name" value="PYP-like sensor domain (PAS domain)"/>
    <property type="match status" value="1"/>
</dbReference>
<dbReference type="FunFam" id="3.40.50.300:FF:000006">
    <property type="entry name" value="DNA-binding transcriptional regulator NtrC"/>
    <property type="match status" value="1"/>
</dbReference>
<accession>A0A915U024</accession>
<gene>
    <name evidence="7" type="ORF">GF1_07160</name>
</gene>
<evidence type="ECO:0000256" key="1">
    <source>
        <dbReference type="ARBA" id="ARBA00022741"/>
    </source>
</evidence>
<dbReference type="Gene3D" id="1.10.8.60">
    <property type="match status" value="1"/>
</dbReference>
<keyword evidence="8" id="KW-1185">Reference proteome</keyword>
<dbReference type="InterPro" id="IPR002197">
    <property type="entry name" value="HTH_Fis"/>
</dbReference>
<dbReference type="SUPFAM" id="SSF52540">
    <property type="entry name" value="P-loop containing nucleoside triphosphate hydrolases"/>
    <property type="match status" value="1"/>
</dbReference>
<dbReference type="Pfam" id="PF02954">
    <property type="entry name" value="HTH_8"/>
    <property type="match status" value="1"/>
</dbReference>
<evidence type="ECO:0000256" key="3">
    <source>
        <dbReference type="ARBA" id="ARBA00023015"/>
    </source>
</evidence>
<dbReference type="KEGG" id="ddu:GF1_07160"/>
<keyword evidence="1" id="KW-0547">Nucleotide-binding</keyword>
<dbReference type="InterPro" id="IPR027417">
    <property type="entry name" value="P-loop_NTPase"/>
</dbReference>
<evidence type="ECO:0000313" key="7">
    <source>
        <dbReference type="EMBL" id="BCO08340.1"/>
    </source>
</evidence>
<dbReference type="PANTHER" id="PTHR32071">
    <property type="entry name" value="TRANSCRIPTIONAL REGULATORY PROTEIN"/>
    <property type="match status" value="1"/>
</dbReference>
<dbReference type="Gene3D" id="3.30.450.20">
    <property type="entry name" value="PAS domain"/>
    <property type="match status" value="1"/>
</dbReference>
<reference evidence="7" key="1">
    <citation type="submission" date="2020-12" db="EMBL/GenBank/DDBJ databases">
        <title>Desulfobium dissulfuricans gen. nov., sp. nov., a novel mesophilic, sulfate-reducing bacterium isolated from a deep-sea hydrothermal vent.</title>
        <authorList>
            <person name="Hashimoto Y."/>
            <person name="Tame A."/>
            <person name="Sawayama S."/>
            <person name="Miyazaki J."/>
            <person name="Takai K."/>
            <person name="Nakagawa S."/>
        </authorList>
    </citation>
    <scope>NUCLEOTIDE SEQUENCE</scope>
    <source>
        <strain evidence="7">GF1</strain>
    </source>
</reference>
<dbReference type="PROSITE" id="PS00675">
    <property type="entry name" value="SIGMA54_INTERACT_1"/>
    <property type="match status" value="1"/>
</dbReference>
<dbReference type="EMBL" id="AP024233">
    <property type="protein sequence ID" value="BCO08340.1"/>
    <property type="molecule type" value="Genomic_DNA"/>
</dbReference>
<protein>
    <recommendedName>
        <fullName evidence="6">Sigma-54 factor interaction domain-containing protein</fullName>
    </recommendedName>
</protein>
<evidence type="ECO:0000256" key="5">
    <source>
        <dbReference type="SAM" id="Coils"/>
    </source>
</evidence>
<dbReference type="CDD" id="cd00009">
    <property type="entry name" value="AAA"/>
    <property type="match status" value="1"/>
</dbReference>
<dbReference type="GO" id="GO:0043565">
    <property type="term" value="F:sequence-specific DNA binding"/>
    <property type="evidence" value="ECO:0007669"/>
    <property type="project" value="InterPro"/>
</dbReference>
<evidence type="ECO:0000256" key="4">
    <source>
        <dbReference type="ARBA" id="ARBA00023163"/>
    </source>
</evidence>
<dbReference type="SUPFAM" id="SSF46689">
    <property type="entry name" value="Homeodomain-like"/>
    <property type="match status" value="1"/>
</dbReference>
<keyword evidence="4" id="KW-0804">Transcription</keyword>
<dbReference type="InterPro" id="IPR009057">
    <property type="entry name" value="Homeodomain-like_sf"/>
</dbReference>
<dbReference type="Pfam" id="PF00158">
    <property type="entry name" value="Sigma54_activat"/>
    <property type="match status" value="1"/>
</dbReference>
<keyword evidence="3" id="KW-0805">Transcription regulation</keyword>
<dbReference type="InterPro" id="IPR002078">
    <property type="entry name" value="Sigma_54_int"/>
</dbReference>
<dbReference type="PROSITE" id="PS00688">
    <property type="entry name" value="SIGMA54_INTERACT_3"/>
    <property type="match status" value="1"/>
</dbReference>
<dbReference type="InterPro" id="IPR003593">
    <property type="entry name" value="AAA+_ATPase"/>
</dbReference>
<dbReference type="InterPro" id="IPR025944">
    <property type="entry name" value="Sigma_54_int_dom_CS"/>
</dbReference>
<dbReference type="Gene3D" id="3.40.50.300">
    <property type="entry name" value="P-loop containing nucleotide triphosphate hydrolases"/>
    <property type="match status" value="1"/>
</dbReference>
<dbReference type="AlphaFoldDB" id="A0A915U024"/>
<dbReference type="PRINTS" id="PR01590">
    <property type="entry name" value="HTHFIS"/>
</dbReference>
<keyword evidence="2" id="KW-0067">ATP-binding</keyword>
<dbReference type="RefSeq" id="WP_267928243.1">
    <property type="nucleotide sequence ID" value="NZ_AP024233.1"/>
</dbReference>
<proteinExistence type="predicted"/>
<dbReference type="InterPro" id="IPR025662">
    <property type="entry name" value="Sigma_54_int_dom_ATP-bd_1"/>
</dbReference>
<dbReference type="PANTHER" id="PTHR32071:SF57">
    <property type="entry name" value="C4-DICARBOXYLATE TRANSPORT TRANSCRIPTIONAL REGULATORY PROTEIN DCTD"/>
    <property type="match status" value="1"/>
</dbReference>
<organism evidence="7 8">
    <name type="scientific">Desulfolithobacter dissulfuricans</name>
    <dbReference type="NCBI Taxonomy" id="2795293"/>
    <lineage>
        <taxon>Bacteria</taxon>
        <taxon>Pseudomonadati</taxon>
        <taxon>Thermodesulfobacteriota</taxon>
        <taxon>Desulfobulbia</taxon>
        <taxon>Desulfobulbales</taxon>
        <taxon>Desulfobulbaceae</taxon>
        <taxon>Desulfolithobacter</taxon>
    </lineage>
</organism>
<name>A0A915U024_9BACT</name>
<dbReference type="Pfam" id="PF25601">
    <property type="entry name" value="AAA_lid_14"/>
    <property type="match status" value="1"/>
</dbReference>
<evidence type="ECO:0000259" key="6">
    <source>
        <dbReference type="PROSITE" id="PS50045"/>
    </source>
</evidence>
<evidence type="ECO:0000313" key="8">
    <source>
        <dbReference type="Proteomes" id="UP001063350"/>
    </source>
</evidence>
<dbReference type="Proteomes" id="UP001063350">
    <property type="component" value="Chromosome"/>
</dbReference>
<dbReference type="GO" id="GO:0005524">
    <property type="term" value="F:ATP binding"/>
    <property type="evidence" value="ECO:0007669"/>
    <property type="project" value="UniProtKB-KW"/>
</dbReference>
<dbReference type="InterPro" id="IPR035965">
    <property type="entry name" value="PAS-like_dom_sf"/>
</dbReference>
<sequence length="506" mass="57413">MSNTATELQKTRDEVNRLVHNWQTLLDVMPEMVFLVRDDFIIEYMNRSAKACFGDLCSRSCCDDLRQICADCRIFTPEESDAASATTAHKLTEAVVKGISVEYSAVPFIGYTGEQLIMIVMRDISQRKLHEQEISDFNTNIEKILEQKIAELQESEELRRRLSRQVNSLKNQLGFHHRADKMVGSSRAMRELREMVHQVARSDATILITGESGTGKELVANLIKETSNRADKPFLKINCNAINDSILESDLFGYEKGAFTGATSRKKGKFEIVNGGTIFLDEIGDISSRMQASLLRVLQNGEIIRVGGTEPVKVDVRVIAATNVDLAKAVQEKKFRLDLYYRLNIINIDIPPLRERKEDIVELVSHFVNHYREAFKKDIDFVPKSIINRLLLHDWPGNVRELENLIQRAVLMAKGKMITEQDLFFDQNKFGIDGENRSLDVQSRIGVLPLKGILAEFEREVIEQALRKFKGNVSRAATELKVGKTALYDKMKRYNISAKAIKKGVA</sequence>
<dbReference type="PROSITE" id="PS50045">
    <property type="entry name" value="SIGMA54_INTERACT_4"/>
    <property type="match status" value="1"/>
</dbReference>
<dbReference type="InterPro" id="IPR058031">
    <property type="entry name" value="AAA_lid_NorR"/>
</dbReference>
<keyword evidence="5" id="KW-0175">Coiled coil</keyword>
<feature type="domain" description="Sigma-54 factor interaction" evidence="6">
    <location>
        <begin position="182"/>
        <end position="411"/>
    </location>
</feature>
<dbReference type="SMART" id="SM00382">
    <property type="entry name" value="AAA"/>
    <property type="match status" value="1"/>
</dbReference>